<protein>
    <submittedName>
        <fullName evidence="7">Putative chitinase</fullName>
        <ecNumber evidence="7">3.2.1.14</ecNumber>
    </submittedName>
</protein>
<proteinExistence type="evidence at transcript level"/>
<dbReference type="GO" id="GO:0005576">
    <property type="term" value="C:extracellular region"/>
    <property type="evidence" value="ECO:0007669"/>
    <property type="project" value="TreeGrafter"/>
</dbReference>
<dbReference type="AlphaFoldDB" id="A0A2Z4BXR3"/>
<evidence type="ECO:0000256" key="1">
    <source>
        <dbReference type="ARBA" id="ARBA00022801"/>
    </source>
</evidence>
<dbReference type="GO" id="GO:0005975">
    <property type="term" value="P:carbohydrate metabolic process"/>
    <property type="evidence" value="ECO:0007669"/>
    <property type="project" value="InterPro"/>
</dbReference>
<dbReference type="SMART" id="SM00636">
    <property type="entry name" value="Glyco_18"/>
    <property type="match status" value="1"/>
</dbReference>
<dbReference type="PANTHER" id="PTHR11177">
    <property type="entry name" value="CHITINASE"/>
    <property type="match status" value="1"/>
</dbReference>
<dbReference type="PROSITE" id="PS51910">
    <property type="entry name" value="GH18_2"/>
    <property type="match status" value="1"/>
</dbReference>
<evidence type="ECO:0000256" key="5">
    <source>
        <dbReference type="SAM" id="SignalP"/>
    </source>
</evidence>
<evidence type="ECO:0000256" key="2">
    <source>
        <dbReference type="ARBA" id="ARBA00023295"/>
    </source>
</evidence>
<evidence type="ECO:0000259" key="6">
    <source>
        <dbReference type="PROSITE" id="PS51910"/>
    </source>
</evidence>
<keyword evidence="2 3" id="KW-0326">Glycosidase</keyword>
<reference evidence="7" key="1">
    <citation type="submission" date="2018-03" db="EMBL/GenBank/DDBJ databases">
        <title>Transcriptome analysis of polymorphic digestive enzymes indicates high plasticity in food utilization by the brown shrimp Crangon crangon (Crustacea, Caridea).</title>
        <authorList>
            <person name="Martinez-Alarcon D."/>
            <person name="Harms L."/>
            <person name="Hagen W."/>
            <person name="Saborowski R."/>
        </authorList>
    </citation>
    <scope>NUCLEOTIDE SEQUENCE</scope>
    <source>
        <tissue evidence="7">Hepatopancreas</tissue>
    </source>
</reference>
<dbReference type="InterPro" id="IPR001579">
    <property type="entry name" value="Glyco_hydro_18_chit_AS"/>
</dbReference>
<sequence length="395" mass="45248">MTVQWKSLIHRMETWMVLTMMVLGLTTEAFAQEELPPRIVCYYTPSDDLLIEDLPGDLCTNIIYAFARLSIDTWEAVPGNYQDDIVEGGYKRFTSLKERYPDLRTDISVADSNMAYMARYKSRRETFIRSVINIMTTYGFDGFDIDWEFPILPIDRNNYPILVNELRAAFDAEGKGWNLTAAVPASSILIDVGYDIPKLCSSFDAVYVMGYDLRSSEEGFTDVHSPLYRRPDLDIFFYYYDNVNDAMLKWANGGCPRHKLILGVPFYGRTFTLKNPEKHGLHALAEFAVGGWYNYNQLCKSVIDDPGWVLDYDPVGLVPFAYRDTFWVGYEDQDSLKIKMEYLRNMGFGGVMNWELTTDDFSGYCGEGTWPLLNTLNDSLQNYTVIPVDTFAPGT</sequence>
<feature type="signal peptide" evidence="5">
    <location>
        <begin position="1"/>
        <end position="31"/>
    </location>
</feature>
<evidence type="ECO:0000256" key="3">
    <source>
        <dbReference type="RuleBase" id="RU000489"/>
    </source>
</evidence>
<dbReference type="SUPFAM" id="SSF54556">
    <property type="entry name" value="Chitinase insertion domain"/>
    <property type="match status" value="1"/>
</dbReference>
<organism evidence="7">
    <name type="scientific">Crangon crangon</name>
    <name type="common">Brown shrimp</name>
    <dbReference type="NCBI Taxonomy" id="491138"/>
    <lineage>
        <taxon>Eukaryota</taxon>
        <taxon>Metazoa</taxon>
        <taxon>Ecdysozoa</taxon>
        <taxon>Arthropoda</taxon>
        <taxon>Crustacea</taxon>
        <taxon>Multicrustacea</taxon>
        <taxon>Malacostraca</taxon>
        <taxon>Eumalacostraca</taxon>
        <taxon>Eucarida</taxon>
        <taxon>Decapoda</taxon>
        <taxon>Pleocyemata</taxon>
        <taxon>Caridea</taxon>
        <taxon>Crangonoidea</taxon>
        <taxon>Crangonidae</taxon>
        <taxon>Crangon</taxon>
    </lineage>
</organism>
<dbReference type="EMBL" id="MH069291">
    <property type="protein sequence ID" value="AWU67220.1"/>
    <property type="molecule type" value="mRNA"/>
</dbReference>
<dbReference type="EC" id="3.2.1.14" evidence="7"/>
<dbReference type="GO" id="GO:0006032">
    <property type="term" value="P:chitin catabolic process"/>
    <property type="evidence" value="ECO:0007669"/>
    <property type="project" value="TreeGrafter"/>
</dbReference>
<dbReference type="InterPro" id="IPR029070">
    <property type="entry name" value="Chitinase_insertion_sf"/>
</dbReference>
<dbReference type="InterPro" id="IPR001223">
    <property type="entry name" value="Glyco_hydro18_cat"/>
</dbReference>
<evidence type="ECO:0000313" key="7">
    <source>
        <dbReference type="EMBL" id="AWU67220.1"/>
    </source>
</evidence>
<dbReference type="SUPFAM" id="SSF51445">
    <property type="entry name" value="(Trans)glycosidases"/>
    <property type="match status" value="1"/>
</dbReference>
<evidence type="ECO:0000256" key="4">
    <source>
        <dbReference type="RuleBase" id="RU004453"/>
    </source>
</evidence>
<keyword evidence="1 3" id="KW-0378">Hydrolase</keyword>
<dbReference type="PROSITE" id="PS01095">
    <property type="entry name" value="GH18_1"/>
    <property type="match status" value="1"/>
</dbReference>
<dbReference type="Gene3D" id="3.20.20.80">
    <property type="entry name" value="Glycosidases"/>
    <property type="match status" value="1"/>
</dbReference>
<dbReference type="InterPro" id="IPR017853">
    <property type="entry name" value="GH"/>
</dbReference>
<comment type="similarity">
    <text evidence="4">Belongs to the glycosyl hydrolase 18 family.</text>
</comment>
<dbReference type="GO" id="GO:0008843">
    <property type="term" value="F:endochitinase activity"/>
    <property type="evidence" value="ECO:0007669"/>
    <property type="project" value="UniProtKB-EC"/>
</dbReference>
<dbReference type="Gene3D" id="3.10.50.10">
    <property type="match status" value="1"/>
</dbReference>
<dbReference type="Pfam" id="PF00704">
    <property type="entry name" value="Glyco_hydro_18"/>
    <property type="match status" value="1"/>
</dbReference>
<feature type="domain" description="GH18" evidence="6">
    <location>
        <begin position="37"/>
        <end position="383"/>
    </location>
</feature>
<dbReference type="PANTHER" id="PTHR11177:SF144">
    <property type="entry name" value="CHITINASE 5"/>
    <property type="match status" value="1"/>
</dbReference>
<dbReference type="InterPro" id="IPR050314">
    <property type="entry name" value="Glycosyl_Hydrlase_18"/>
</dbReference>
<dbReference type="InterPro" id="IPR011583">
    <property type="entry name" value="Chitinase_II/V-like_cat"/>
</dbReference>
<keyword evidence="5" id="KW-0732">Signal</keyword>
<dbReference type="GO" id="GO:0008061">
    <property type="term" value="F:chitin binding"/>
    <property type="evidence" value="ECO:0007669"/>
    <property type="project" value="InterPro"/>
</dbReference>
<accession>A0A2Z4BXR3</accession>
<name>A0A2Z4BXR3_CRACN</name>
<feature type="chain" id="PRO_5016261908" evidence="5">
    <location>
        <begin position="32"/>
        <end position="395"/>
    </location>
</feature>